<dbReference type="Pfam" id="PF00005">
    <property type="entry name" value="ABC_tran"/>
    <property type="match status" value="1"/>
</dbReference>
<dbReference type="PROSITE" id="PS50893">
    <property type="entry name" value="ABC_TRANSPORTER_2"/>
    <property type="match status" value="1"/>
</dbReference>
<dbReference type="GO" id="GO:0005524">
    <property type="term" value="F:ATP binding"/>
    <property type="evidence" value="ECO:0007669"/>
    <property type="project" value="UniProtKB-KW"/>
</dbReference>
<dbReference type="Gene3D" id="3.40.50.300">
    <property type="entry name" value="P-loop containing nucleotide triphosphate hydrolases"/>
    <property type="match status" value="1"/>
</dbReference>
<dbReference type="InterPro" id="IPR050107">
    <property type="entry name" value="ABC_carbohydrate_import_ATPase"/>
</dbReference>
<keyword evidence="1" id="KW-0547">Nucleotide-binding</keyword>
<evidence type="ECO:0000259" key="3">
    <source>
        <dbReference type="PROSITE" id="PS50893"/>
    </source>
</evidence>
<dbReference type="CDD" id="cd03215">
    <property type="entry name" value="ABC_Carb_Monos_II"/>
    <property type="match status" value="1"/>
</dbReference>
<accession>X1ARP1</accession>
<organism evidence="4">
    <name type="scientific">marine sediment metagenome</name>
    <dbReference type="NCBI Taxonomy" id="412755"/>
    <lineage>
        <taxon>unclassified sequences</taxon>
        <taxon>metagenomes</taxon>
        <taxon>ecological metagenomes</taxon>
    </lineage>
</organism>
<feature type="domain" description="ABC transporter" evidence="3">
    <location>
        <begin position="22"/>
        <end position="225"/>
    </location>
</feature>
<keyword evidence="2" id="KW-0067">ATP-binding</keyword>
<sequence>MVGREVLFQVEHPSAELGRAGLALEGIWAQGDEDRPALRGIDLEVYSGEILGIAGVSGNGQRELAEVIAGLRKSTKGKVFIKETEVTDWSPFQLLEYGLSYIPEERMRDGTIQKFTVEENLILKDHIHQPYTDGIFMNFKNIARESERLISDFDIRTPSRYTSLKSLSGGNIQKLILARELSRKPSVLVAAQPTRGLDISATEYVHRQLIEQKTKLKTATLLISD</sequence>
<gene>
    <name evidence="4" type="ORF">S01H4_22185</name>
</gene>
<dbReference type="SUPFAM" id="SSF52540">
    <property type="entry name" value="P-loop containing nucleoside triphosphate hydrolases"/>
    <property type="match status" value="1"/>
</dbReference>
<dbReference type="PANTHER" id="PTHR43790">
    <property type="entry name" value="CARBOHYDRATE TRANSPORT ATP-BINDING PROTEIN MG119-RELATED"/>
    <property type="match status" value="1"/>
</dbReference>
<dbReference type="EMBL" id="BART01010130">
    <property type="protein sequence ID" value="GAG85504.1"/>
    <property type="molecule type" value="Genomic_DNA"/>
</dbReference>
<dbReference type="InterPro" id="IPR017871">
    <property type="entry name" value="ABC_transporter-like_CS"/>
</dbReference>
<evidence type="ECO:0000256" key="1">
    <source>
        <dbReference type="ARBA" id="ARBA00022741"/>
    </source>
</evidence>
<dbReference type="PROSITE" id="PS00211">
    <property type="entry name" value="ABC_TRANSPORTER_1"/>
    <property type="match status" value="1"/>
</dbReference>
<evidence type="ECO:0000313" key="4">
    <source>
        <dbReference type="EMBL" id="GAG85504.1"/>
    </source>
</evidence>
<name>X1ARP1_9ZZZZ</name>
<dbReference type="PANTHER" id="PTHR43790:SF4">
    <property type="entry name" value="GUANOSINE IMPORT ATP-BINDING PROTEIN NUPO"/>
    <property type="match status" value="1"/>
</dbReference>
<proteinExistence type="predicted"/>
<dbReference type="InterPro" id="IPR027417">
    <property type="entry name" value="P-loop_NTPase"/>
</dbReference>
<evidence type="ECO:0000256" key="2">
    <source>
        <dbReference type="ARBA" id="ARBA00022840"/>
    </source>
</evidence>
<protein>
    <recommendedName>
        <fullName evidence="3">ABC transporter domain-containing protein</fullName>
    </recommendedName>
</protein>
<feature type="non-terminal residue" evidence="4">
    <location>
        <position position="225"/>
    </location>
</feature>
<dbReference type="GO" id="GO:0016887">
    <property type="term" value="F:ATP hydrolysis activity"/>
    <property type="evidence" value="ECO:0007669"/>
    <property type="project" value="InterPro"/>
</dbReference>
<dbReference type="AlphaFoldDB" id="X1ARP1"/>
<dbReference type="InterPro" id="IPR003439">
    <property type="entry name" value="ABC_transporter-like_ATP-bd"/>
</dbReference>
<reference evidence="4" key="1">
    <citation type="journal article" date="2014" name="Front. Microbiol.">
        <title>High frequency of phylogenetically diverse reductive dehalogenase-homologous genes in deep subseafloor sedimentary metagenomes.</title>
        <authorList>
            <person name="Kawai M."/>
            <person name="Futagami T."/>
            <person name="Toyoda A."/>
            <person name="Takaki Y."/>
            <person name="Nishi S."/>
            <person name="Hori S."/>
            <person name="Arai W."/>
            <person name="Tsubouchi T."/>
            <person name="Morono Y."/>
            <person name="Uchiyama I."/>
            <person name="Ito T."/>
            <person name="Fujiyama A."/>
            <person name="Inagaki F."/>
            <person name="Takami H."/>
        </authorList>
    </citation>
    <scope>NUCLEOTIDE SEQUENCE</scope>
    <source>
        <strain evidence="4">Expedition CK06-06</strain>
    </source>
</reference>
<comment type="caution">
    <text evidence="4">The sequence shown here is derived from an EMBL/GenBank/DDBJ whole genome shotgun (WGS) entry which is preliminary data.</text>
</comment>